<proteinExistence type="inferred from homology"/>
<accession>A0A811RUM8</accession>
<evidence type="ECO:0000256" key="6">
    <source>
        <dbReference type="ARBA" id="ARBA00022892"/>
    </source>
</evidence>
<dbReference type="InterPro" id="IPR039652">
    <property type="entry name" value="Coatomer_zeta"/>
</dbReference>
<dbReference type="PANTHER" id="PTHR11043:SF32">
    <property type="entry name" value="COATOMER SUBUNIT ZETA-1"/>
    <property type="match status" value="1"/>
</dbReference>
<gene>
    <name evidence="14" type="ORF">NCGR_LOCUS57695</name>
</gene>
<evidence type="ECO:0000256" key="9">
    <source>
        <dbReference type="ARBA" id="ARBA00023136"/>
    </source>
</evidence>
<keyword evidence="10 12" id="KW-0968">Cytoplasmic vesicle</keyword>
<evidence type="ECO:0000256" key="1">
    <source>
        <dbReference type="ARBA" id="ARBA00004255"/>
    </source>
</evidence>
<keyword evidence="8 12" id="KW-0333">Golgi apparatus</keyword>
<dbReference type="SUPFAM" id="SSF64356">
    <property type="entry name" value="SNARE-like"/>
    <property type="match status" value="1"/>
</dbReference>
<sequence>MVGGPVSRLRPPPFLLALPHGRRCCRSLDLPRSIAPRSSLLWRATSFSPRPCPQIRLSLFLFAASAMGSANGGGLDLFKGLNLCLLQETCPSVKNILLLDSEGKRVAVKYYSDDWPTLSAKLAFEKSVFAKTQKANAGTEAEIVMFDGQIVVYKFIQDLHFFVTGGEEENELILASVLQGFSDAVERLLKNMVDKRTALENLDLILLCLDEIVDGGIVLETEGREIAEKVSGHGLEGASSAEQTLVNALTQAREHLAKSLLM</sequence>
<evidence type="ECO:0000256" key="5">
    <source>
        <dbReference type="ARBA" id="ARBA00022490"/>
    </source>
</evidence>
<evidence type="ECO:0000256" key="2">
    <source>
        <dbReference type="ARBA" id="ARBA00006972"/>
    </source>
</evidence>
<dbReference type="EMBL" id="CAJGYO010000017">
    <property type="protein sequence ID" value="CAD6333597.1"/>
    <property type="molecule type" value="Genomic_DNA"/>
</dbReference>
<evidence type="ECO:0000259" key="13">
    <source>
        <dbReference type="Pfam" id="PF01217"/>
    </source>
</evidence>
<evidence type="ECO:0000313" key="14">
    <source>
        <dbReference type="EMBL" id="CAD6333597.1"/>
    </source>
</evidence>
<dbReference type="CDD" id="cd14829">
    <property type="entry name" value="Zeta-COP"/>
    <property type="match status" value="1"/>
</dbReference>
<keyword evidence="15" id="KW-1185">Reference proteome</keyword>
<name>A0A811RUM8_9POAL</name>
<dbReference type="Proteomes" id="UP000604825">
    <property type="component" value="Unassembled WGS sequence"/>
</dbReference>
<dbReference type="GO" id="GO:0006890">
    <property type="term" value="P:retrograde vesicle-mediated transport, Golgi to endoplasmic reticulum"/>
    <property type="evidence" value="ECO:0007669"/>
    <property type="project" value="UniProtKB-UniRule"/>
</dbReference>
<evidence type="ECO:0000313" key="15">
    <source>
        <dbReference type="Proteomes" id="UP000604825"/>
    </source>
</evidence>
<dbReference type="InterPro" id="IPR022775">
    <property type="entry name" value="AP_mu_sigma_su"/>
</dbReference>
<evidence type="ECO:0000256" key="10">
    <source>
        <dbReference type="ARBA" id="ARBA00023329"/>
    </source>
</evidence>
<keyword evidence="4 12" id="KW-0813">Transport</keyword>
<evidence type="ECO:0000256" key="8">
    <source>
        <dbReference type="ARBA" id="ARBA00023034"/>
    </source>
</evidence>
<evidence type="ECO:0000256" key="4">
    <source>
        <dbReference type="ARBA" id="ARBA00022448"/>
    </source>
</evidence>
<evidence type="ECO:0000256" key="7">
    <source>
        <dbReference type="ARBA" id="ARBA00022927"/>
    </source>
</evidence>
<organism evidence="14 15">
    <name type="scientific">Miscanthus lutarioriparius</name>
    <dbReference type="NCBI Taxonomy" id="422564"/>
    <lineage>
        <taxon>Eukaryota</taxon>
        <taxon>Viridiplantae</taxon>
        <taxon>Streptophyta</taxon>
        <taxon>Embryophyta</taxon>
        <taxon>Tracheophyta</taxon>
        <taxon>Spermatophyta</taxon>
        <taxon>Magnoliopsida</taxon>
        <taxon>Liliopsida</taxon>
        <taxon>Poales</taxon>
        <taxon>Poaceae</taxon>
        <taxon>PACMAD clade</taxon>
        <taxon>Panicoideae</taxon>
        <taxon>Andropogonodae</taxon>
        <taxon>Andropogoneae</taxon>
        <taxon>Saccharinae</taxon>
        <taxon>Miscanthus</taxon>
    </lineage>
</organism>
<keyword evidence="7 12" id="KW-0653">Protein transport</keyword>
<dbReference type="PANTHER" id="PTHR11043">
    <property type="entry name" value="ZETA-COAT PROTEIN"/>
    <property type="match status" value="1"/>
</dbReference>
<comment type="subunit">
    <text evidence="3 12">Oligomeric complex that consists of at least the alpha, beta, beta', gamma, delta, epsilon and zeta subunits.</text>
</comment>
<dbReference type="GO" id="GO:0030126">
    <property type="term" value="C:COPI vesicle coat"/>
    <property type="evidence" value="ECO:0007669"/>
    <property type="project" value="UniProtKB-UniRule"/>
</dbReference>
<comment type="subcellular location">
    <subcellularLocation>
        <location evidence="12">Cytoplasm</location>
    </subcellularLocation>
    <subcellularLocation>
        <location evidence="1 12">Golgi apparatus membrane</location>
        <topology evidence="1 12">Peripheral membrane protein</topology>
        <orientation evidence="1 12">Cytoplasmic side</orientation>
    </subcellularLocation>
    <subcellularLocation>
        <location evidence="12">Cytoplasmic vesicle</location>
        <location evidence="12">COPI-coated vesicle membrane</location>
        <topology evidence="12">Peripheral membrane protein</topology>
        <orientation evidence="12">Cytoplasmic side</orientation>
    </subcellularLocation>
</comment>
<dbReference type="OrthoDB" id="10249988at2759"/>
<keyword evidence="9 12" id="KW-0472">Membrane</keyword>
<keyword evidence="6 12" id="KW-0931">ER-Golgi transport</keyword>
<dbReference type="Gene3D" id="3.30.450.60">
    <property type="match status" value="1"/>
</dbReference>
<dbReference type="GO" id="GO:0006891">
    <property type="term" value="P:intra-Golgi vesicle-mediated transport"/>
    <property type="evidence" value="ECO:0007669"/>
    <property type="project" value="TreeGrafter"/>
</dbReference>
<feature type="domain" description="AP complex mu/sigma subunit" evidence="13">
    <location>
        <begin position="93"/>
        <end position="231"/>
    </location>
</feature>
<dbReference type="InterPro" id="IPR011012">
    <property type="entry name" value="Longin-like_dom_sf"/>
</dbReference>
<dbReference type="Pfam" id="PF01217">
    <property type="entry name" value="Clat_adaptor_s"/>
    <property type="match status" value="1"/>
</dbReference>
<reference evidence="14" key="1">
    <citation type="submission" date="2020-10" db="EMBL/GenBank/DDBJ databases">
        <authorList>
            <person name="Han B."/>
            <person name="Lu T."/>
            <person name="Zhao Q."/>
            <person name="Huang X."/>
            <person name="Zhao Y."/>
        </authorList>
    </citation>
    <scope>NUCLEOTIDE SEQUENCE</scope>
</reference>
<dbReference type="GO" id="GO:0000139">
    <property type="term" value="C:Golgi membrane"/>
    <property type="evidence" value="ECO:0007669"/>
    <property type="project" value="UniProtKB-SubCell"/>
</dbReference>
<dbReference type="FunFam" id="3.30.450.60:FF:000014">
    <property type="entry name" value="Coatomer subunit zeta-2"/>
    <property type="match status" value="1"/>
</dbReference>
<dbReference type="AlphaFoldDB" id="A0A811RUM8"/>
<evidence type="ECO:0000256" key="11">
    <source>
        <dbReference type="ARBA" id="ARBA00045555"/>
    </source>
</evidence>
<comment type="function">
    <text evidence="11">The coatomer is a cytosolic protein complex that binds to dilysine motifs and reversibly associates with Golgi non-clathrin-coated vesicles, which further mediate biosynthetic protein transport from the ER, via the Golgi up to the trans Golgi network. Coatomer complex is required for budding from Golgi membranes, and is essential for the retrograde Golgi-to-ER transport of dilysine-tagged proteins. The zeta subunit may be involved in regulating the coat assembly and, hence, the rate of biosynthetic protein transport due to its association-dissociation properties with the coatomer complex.</text>
</comment>
<comment type="similarity">
    <text evidence="2 12">Belongs to the adaptor complexes small subunit family.</text>
</comment>
<comment type="caution">
    <text evidence="14">The sequence shown here is derived from an EMBL/GenBank/DDBJ whole genome shotgun (WGS) entry which is preliminary data.</text>
</comment>
<keyword evidence="5 12" id="KW-0963">Cytoplasm</keyword>
<evidence type="ECO:0000256" key="12">
    <source>
        <dbReference type="RuleBase" id="RU366053"/>
    </source>
</evidence>
<dbReference type="GO" id="GO:0006886">
    <property type="term" value="P:intracellular protein transport"/>
    <property type="evidence" value="ECO:0007669"/>
    <property type="project" value="TreeGrafter"/>
</dbReference>
<evidence type="ECO:0000256" key="3">
    <source>
        <dbReference type="ARBA" id="ARBA00011775"/>
    </source>
</evidence>
<protein>
    <recommendedName>
        <fullName evidence="12">Coatomer subunit zeta</fullName>
    </recommendedName>
</protein>